<dbReference type="RefSeq" id="WP_142888089.1">
    <property type="nucleotide sequence ID" value="NZ_VIKR01000001.1"/>
</dbReference>
<keyword evidence="6" id="KW-0998">Cell outer membrane</keyword>
<dbReference type="GO" id="GO:0015344">
    <property type="term" value="F:siderophore uptake transmembrane transporter activity"/>
    <property type="evidence" value="ECO:0007669"/>
    <property type="project" value="TreeGrafter"/>
</dbReference>
<gene>
    <name evidence="10" type="ORF">FLL45_01875</name>
</gene>
<dbReference type="Pfam" id="PF25183">
    <property type="entry name" value="OMP_b-brl_4"/>
    <property type="match status" value="1"/>
</dbReference>
<evidence type="ECO:0000256" key="1">
    <source>
        <dbReference type="ARBA" id="ARBA00004571"/>
    </source>
</evidence>
<organism evidence="10 11">
    <name type="scientific">Aliikangiella marina</name>
    <dbReference type="NCBI Taxonomy" id="1712262"/>
    <lineage>
        <taxon>Bacteria</taxon>
        <taxon>Pseudomonadati</taxon>
        <taxon>Pseudomonadota</taxon>
        <taxon>Gammaproteobacteria</taxon>
        <taxon>Oceanospirillales</taxon>
        <taxon>Pleioneaceae</taxon>
        <taxon>Aliikangiella</taxon>
    </lineage>
</organism>
<dbReference type="Pfam" id="PF13620">
    <property type="entry name" value="CarboxypepD_reg"/>
    <property type="match status" value="1"/>
</dbReference>
<evidence type="ECO:0008006" key="12">
    <source>
        <dbReference type="Google" id="ProtNLM"/>
    </source>
</evidence>
<dbReference type="PANTHER" id="PTHR30069">
    <property type="entry name" value="TONB-DEPENDENT OUTER MEMBRANE RECEPTOR"/>
    <property type="match status" value="1"/>
</dbReference>
<evidence type="ECO:0000256" key="4">
    <source>
        <dbReference type="ARBA" id="ARBA00022692"/>
    </source>
</evidence>
<comment type="caution">
    <text evidence="10">The sequence shown here is derived from an EMBL/GenBank/DDBJ whole genome shotgun (WGS) entry which is preliminary data.</text>
</comment>
<dbReference type="Gene3D" id="2.60.40.1120">
    <property type="entry name" value="Carboxypeptidase-like, regulatory domain"/>
    <property type="match status" value="1"/>
</dbReference>
<dbReference type="InterPro" id="IPR039426">
    <property type="entry name" value="TonB-dep_rcpt-like"/>
</dbReference>
<comment type="subcellular location">
    <subcellularLocation>
        <location evidence="1">Cell outer membrane</location>
        <topology evidence="1">Multi-pass membrane protein</topology>
    </subcellularLocation>
</comment>
<dbReference type="Pfam" id="PF07715">
    <property type="entry name" value="Plug"/>
    <property type="match status" value="1"/>
</dbReference>
<name>A0A545THM3_9GAMM</name>
<dbReference type="Proteomes" id="UP000317839">
    <property type="component" value="Unassembled WGS sequence"/>
</dbReference>
<dbReference type="InterPro" id="IPR037066">
    <property type="entry name" value="Plug_dom_sf"/>
</dbReference>
<keyword evidence="5" id="KW-0472">Membrane</keyword>
<dbReference type="InterPro" id="IPR012910">
    <property type="entry name" value="Plug_dom"/>
</dbReference>
<dbReference type="Gene3D" id="2.40.170.20">
    <property type="entry name" value="TonB-dependent receptor, beta-barrel domain"/>
    <property type="match status" value="1"/>
</dbReference>
<feature type="signal peptide" evidence="7">
    <location>
        <begin position="1"/>
        <end position="20"/>
    </location>
</feature>
<evidence type="ECO:0000256" key="2">
    <source>
        <dbReference type="ARBA" id="ARBA00022448"/>
    </source>
</evidence>
<protein>
    <recommendedName>
        <fullName evidence="12">TonB-dependent receptor</fullName>
    </recommendedName>
</protein>
<keyword evidence="7" id="KW-0732">Signal</keyword>
<dbReference type="GO" id="GO:0009279">
    <property type="term" value="C:cell outer membrane"/>
    <property type="evidence" value="ECO:0007669"/>
    <property type="project" value="UniProtKB-SubCell"/>
</dbReference>
<dbReference type="InterPro" id="IPR008969">
    <property type="entry name" value="CarboxyPept-like_regulatory"/>
</dbReference>
<dbReference type="PANTHER" id="PTHR30069:SF46">
    <property type="entry name" value="OAR PROTEIN"/>
    <property type="match status" value="1"/>
</dbReference>
<keyword evidence="11" id="KW-1185">Reference proteome</keyword>
<dbReference type="AlphaFoldDB" id="A0A545THM3"/>
<evidence type="ECO:0000259" key="9">
    <source>
        <dbReference type="Pfam" id="PF25183"/>
    </source>
</evidence>
<evidence type="ECO:0000256" key="7">
    <source>
        <dbReference type="SAM" id="SignalP"/>
    </source>
</evidence>
<feature type="domain" description="TonB-dependent receptor plug" evidence="8">
    <location>
        <begin position="129"/>
        <end position="225"/>
    </location>
</feature>
<evidence type="ECO:0000256" key="6">
    <source>
        <dbReference type="ARBA" id="ARBA00023237"/>
    </source>
</evidence>
<evidence type="ECO:0000313" key="11">
    <source>
        <dbReference type="Proteomes" id="UP000317839"/>
    </source>
</evidence>
<dbReference type="GO" id="GO:0044718">
    <property type="term" value="P:siderophore transmembrane transport"/>
    <property type="evidence" value="ECO:0007669"/>
    <property type="project" value="TreeGrafter"/>
</dbReference>
<dbReference type="SUPFAM" id="SSF49464">
    <property type="entry name" value="Carboxypeptidase regulatory domain-like"/>
    <property type="match status" value="1"/>
</dbReference>
<feature type="domain" description="TonB-dependent transporter Oar-like beta-barrel" evidence="9">
    <location>
        <begin position="236"/>
        <end position="967"/>
    </location>
</feature>
<proteinExistence type="predicted"/>
<sequence length="1046" mass="115378">MKKKLLVAALALGMSQYAVAEDTSSSIRGKILDPQGNAAANTTIIIVHEPSGTRKTVTTNESGTFNATGLRVGGPYRVTVDSDVHADQEYDGIYLTLGNVERLDAQLESADTNTVVITGARLPSTLSSGSGSVFGEQAIRTQSGVTRDIKDVVRANPLVTILPGSDAPISIGGLNPRFNSFTVDGISQNDDFGLNSGGYPTQRSPLPIDSLDQVTVDVAPFDAKVSGFSGGLVNAVFKSGTNDFEGSVFWEKLDSKNAGEARDVDEFGQVVVPVEFEEETYGFNFSGPIMKDKLFFMVSYEFFDSPQTLEWGAAGSGAANETEATLAEVSEVQRIAQEVYGLSAAQVGEATGSPVEEDEKYVLKFDWNINDFHRASFAYQFNEGNRTRNLTSSAGELRLSSHWYNVTEELNNFSTKLYSDWNENFSTEISLTKKDVANRQVSFGDFADVTIDNLPSGGRIAFGSDQFRHANILDTGTTVAKFDAEYLMGDHQIQFGFEYQEISIQNLFVPSSKGVIEFDGLDNFENRIADNYTYSNGTGNDPFAVGADFDRETLALYVQDSWDITADLNVNFGLRYERLSSSDRPPFNANSLARTGLDNSENLDGIDIILPRVSFEYLWTDDVTLRGGVGRFGGGQPNVWISNAYSENGVNNGFYDEDDVTIGADSILNIYQPAFDAIQNASSDGNVSFTDPNFELPSDWRYQIATDVMFDIEGFVDSAKWTTEFMHIDKQDSVFWVDASLQDATVTTAADGRRLIYTDNDRRYDLMLTNTDVDGRSNIFLTSLDMNWDNGWSVNASYTNQDITEVNPGTSSTARSNYRFSDGINRNVPRDQLGVAAFEIEHRFVLNVGYNTELFDGYETNINLFAERRSGVPVTHTTNFDRSVLTSDVNGEVIGLSPEFTSGDYTSYIPTVGDPNVVYTDPALEGQLQAAISERGLSAYAGGYAPIGSDRTPYITNIDLSINQEIPGLFDDQKGVITLIIDNFLNFIDHSKGQVYDNRFNTLRLYDVDSIDDQGRYVIDRVRDDGNRFNAEQSAWRLKLGVKYTF</sequence>
<dbReference type="OrthoDB" id="9768147at2"/>
<keyword evidence="4" id="KW-0812">Transmembrane</keyword>
<feature type="chain" id="PRO_5022106120" description="TonB-dependent receptor" evidence="7">
    <location>
        <begin position="21"/>
        <end position="1046"/>
    </location>
</feature>
<accession>A0A545THM3</accession>
<dbReference type="InterPro" id="IPR057601">
    <property type="entry name" value="Oar-like_b-barrel"/>
</dbReference>
<evidence type="ECO:0000256" key="5">
    <source>
        <dbReference type="ARBA" id="ARBA00023136"/>
    </source>
</evidence>
<reference evidence="10 11" key="1">
    <citation type="submission" date="2019-06" db="EMBL/GenBank/DDBJ databases">
        <title>Draft genome of Aliikangiella marina GYP-15.</title>
        <authorList>
            <person name="Wang G."/>
        </authorList>
    </citation>
    <scope>NUCLEOTIDE SEQUENCE [LARGE SCALE GENOMIC DNA]</scope>
    <source>
        <strain evidence="10 11">GYP-15</strain>
    </source>
</reference>
<dbReference type="EMBL" id="VIKR01000001">
    <property type="protein sequence ID" value="TQV76729.1"/>
    <property type="molecule type" value="Genomic_DNA"/>
</dbReference>
<dbReference type="SUPFAM" id="SSF56935">
    <property type="entry name" value="Porins"/>
    <property type="match status" value="1"/>
</dbReference>
<evidence type="ECO:0000256" key="3">
    <source>
        <dbReference type="ARBA" id="ARBA00022452"/>
    </source>
</evidence>
<keyword evidence="2" id="KW-0813">Transport</keyword>
<evidence type="ECO:0000259" key="8">
    <source>
        <dbReference type="Pfam" id="PF07715"/>
    </source>
</evidence>
<keyword evidence="3" id="KW-1134">Transmembrane beta strand</keyword>
<evidence type="ECO:0000313" key="10">
    <source>
        <dbReference type="EMBL" id="TQV76729.1"/>
    </source>
</evidence>
<dbReference type="Gene3D" id="2.170.130.10">
    <property type="entry name" value="TonB-dependent receptor, plug domain"/>
    <property type="match status" value="1"/>
</dbReference>
<dbReference type="InterPro" id="IPR036942">
    <property type="entry name" value="Beta-barrel_TonB_sf"/>
</dbReference>